<dbReference type="Proteomes" id="UP000051298">
    <property type="component" value="Unassembled WGS sequence"/>
</dbReference>
<dbReference type="PROSITE" id="PS51257">
    <property type="entry name" value="PROKAR_LIPOPROTEIN"/>
    <property type="match status" value="1"/>
</dbReference>
<dbReference type="AlphaFoldDB" id="A0A0P1EWV9"/>
<reference evidence="3 4" key="1">
    <citation type="submission" date="2015-09" db="EMBL/GenBank/DDBJ databases">
        <authorList>
            <consortium name="Swine Surveillance"/>
        </authorList>
    </citation>
    <scope>NUCLEOTIDE SEQUENCE [LARGE SCALE GENOMIC DNA]</scope>
    <source>
        <strain evidence="3 4">CECT 5294</strain>
    </source>
</reference>
<feature type="region of interest" description="Disordered" evidence="1">
    <location>
        <begin position="28"/>
        <end position="50"/>
    </location>
</feature>
<name>A0A0P1EWV9_9RHOB</name>
<dbReference type="EMBL" id="CYRX01000010">
    <property type="protein sequence ID" value="CUH59495.1"/>
    <property type="molecule type" value="Genomic_DNA"/>
</dbReference>
<feature type="signal peptide" evidence="2">
    <location>
        <begin position="1"/>
        <end position="17"/>
    </location>
</feature>
<evidence type="ECO:0000313" key="3">
    <source>
        <dbReference type="EMBL" id="CUH59495.1"/>
    </source>
</evidence>
<gene>
    <name evidence="3" type="ORF">THS5294_00781</name>
</gene>
<protein>
    <recommendedName>
        <fullName evidence="5">Lipoprotein</fullName>
    </recommendedName>
</protein>
<evidence type="ECO:0000256" key="1">
    <source>
        <dbReference type="SAM" id="MobiDB-lite"/>
    </source>
</evidence>
<accession>A0A0P1EWV9</accession>
<keyword evidence="2" id="KW-0732">Signal</keyword>
<evidence type="ECO:0000256" key="2">
    <source>
        <dbReference type="SAM" id="SignalP"/>
    </source>
</evidence>
<feature type="chain" id="PRO_5006062025" description="Lipoprotein" evidence="2">
    <location>
        <begin position="18"/>
        <end position="50"/>
    </location>
</feature>
<sequence>MKRISALALLLALFGFAGCTDPDHYPISGQECGPDDPVKDLSPSDCLPPV</sequence>
<dbReference type="RefSeq" id="WP_165821620.1">
    <property type="nucleotide sequence ID" value="NZ_CYRX01000010.1"/>
</dbReference>
<proteinExistence type="predicted"/>
<evidence type="ECO:0008006" key="5">
    <source>
        <dbReference type="Google" id="ProtNLM"/>
    </source>
</evidence>
<evidence type="ECO:0000313" key="4">
    <source>
        <dbReference type="Proteomes" id="UP000051298"/>
    </source>
</evidence>
<organism evidence="3 4">
    <name type="scientific">Thalassobacter stenotrophicus</name>
    <dbReference type="NCBI Taxonomy" id="266809"/>
    <lineage>
        <taxon>Bacteria</taxon>
        <taxon>Pseudomonadati</taxon>
        <taxon>Pseudomonadota</taxon>
        <taxon>Alphaproteobacteria</taxon>
        <taxon>Rhodobacterales</taxon>
        <taxon>Roseobacteraceae</taxon>
        <taxon>Thalassobacter</taxon>
    </lineage>
</organism>